<gene>
    <name evidence="1" type="ORF">RUE5091_03288</name>
</gene>
<dbReference type="EMBL" id="CYUD01000010">
    <property type="protein sequence ID" value="CUK10223.1"/>
    <property type="molecule type" value="Genomic_DNA"/>
</dbReference>
<evidence type="ECO:0000313" key="2">
    <source>
        <dbReference type="Proteomes" id="UP000051260"/>
    </source>
</evidence>
<sequence length="47" mass="5001">MTTPSTNLFRVEKATLLIWLVFAALAINAASATLMVRAASVYTAETA</sequence>
<keyword evidence="2" id="KW-1185">Reference proteome</keyword>
<reference evidence="2" key="1">
    <citation type="submission" date="2015-09" db="EMBL/GenBank/DDBJ databases">
        <authorList>
            <person name="Rodrigo-Torres L."/>
            <person name="Arahal D.R."/>
        </authorList>
    </citation>
    <scope>NUCLEOTIDE SEQUENCE [LARGE SCALE GENOMIC DNA]</scope>
    <source>
        <strain evidence="2">CECT 5091</strain>
    </source>
</reference>
<dbReference type="AlphaFoldDB" id="A0A0P1IFJ7"/>
<organism evidence="1 2">
    <name type="scientific">Ruegeria denitrificans</name>
    <dbReference type="NCBI Taxonomy" id="1715692"/>
    <lineage>
        <taxon>Bacteria</taxon>
        <taxon>Pseudomonadati</taxon>
        <taxon>Pseudomonadota</taxon>
        <taxon>Alphaproteobacteria</taxon>
        <taxon>Rhodobacterales</taxon>
        <taxon>Roseobacteraceae</taxon>
        <taxon>Ruegeria</taxon>
    </lineage>
</organism>
<dbReference type="Proteomes" id="UP000051260">
    <property type="component" value="Unassembled WGS sequence"/>
</dbReference>
<proteinExistence type="predicted"/>
<dbReference type="RefSeq" id="WP_165590791.1">
    <property type="nucleotide sequence ID" value="NZ_CYUD01000010.1"/>
</dbReference>
<name>A0A0P1IFJ7_9RHOB</name>
<protein>
    <submittedName>
        <fullName evidence="1">Uncharacterized protein</fullName>
    </submittedName>
</protein>
<dbReference type="STRING" id="1715692.RUE5091_03288"/>
<evidence type="ECO:0000313" key="1">
    <source>
        <dbReference type="EMBL" id="CUK10223.1"/>
    </source>
</evidence>
<accession>A0A0P1IFJ7</accession>